<keyword evidence="3" id="KW-0813">Transport</keyword>
<keyword evidence="8" id="KW-0408">Iron</keyword>
<evidence type="ECO:0000256" key="4">
    <source>
        <dbReference type="ARBA" id="ARBA00022475"/>
    </source>
</evidence>
<comment type="caution">
    <text evidence="11">The sequence shown here is derived from an EMBL/GenBank/DDBJ whole genome shotgun (WGS) entry which is preliminary data.</text>
</comment>
<dbReference type="InterPro" id="IPR000522">
    <property type="entry name" value="ABC_transptr_permease_BtuC"/>
</dbReference>
<dbReference type="PANTHER" id="PTHR30472">
    <property type="entry name" value="FERRIC ENTEROBACTIN TRANSPORT SYSTEM PERMEASE PROTEIN"/>
    <property type="match status" value="1"/>
</dbReference>
<evidence type="ECO:0000313" key="12">
    <source>
        <dbReference type="Proteomes" id="UP000277108"/>
    </source>
</evidence>
<keyword evidence="5" id="KW-0406">Ion transport</keyword>
<dbReference type="FunFam" id="1.10.3470.10:FF:000004">
    <property type="entry name" value="Iron compound ABC transporter, permease"/>
    <property type="match status" value="1"/>
</dbReference>
<feature type="transmembrane region" description="Helical" evidence="10">
    <location>
        <begin position="221"/>
        <end position="254"/>
    </location>
</feature>
<dbReference type="InterPro" id="IPR037294">
    <property type="entry name" value="ABC_BtuC-like"/>
</dbReference>
<evidence type="ECO:0000256" key="5">
    <source>
        <dbReference type="ARBA" id="ARBA00022496"/>
    </source>
</evidence>
<keyword evidence="12" id="KW-1185">Reference proteome</keyword>
<evidence type="ECO:0000313" key="11">
    <source>
        <dbReference type="EMBL" id="RPF57454.1"/>
    </source>
</evidence>
<dbReference type="GO" id="GO:0005886">
    <property type="term" value="C:plasma membrane"/>
    <property type="evidence" value="ECO:0007669"/>
    <property type="project" value="UniProtKB-SubCell"/>
</dbReference>
<proteinExistence type="inferred from homology"/>
<evidence type="ECO:0000256" key="10">
    <source>
        <dbReference type="SAM" id="Phobius"/>
    </source>
</evidence>
<accession>A0A3N5BI17</accession>
<comment type="similarity">
    <text evidence="2">Belongs to the binding-protein-dependent transport system permease family. FecCD subfamily.</text>
</comment>
<dbReference type="Gene3D" id="1.10.3470.10">
    <property type="entry name" value="ABC transporter involved in vitamin B12 uptake, BtuC"/>
    <property type="match status" value="1"/>
</dbReference>
<keyword evidence="7 10" id="KW-1133">Transmembrane helix</keyword>
<feature type="transmembrane region" description="Helical" evidence="10">
    <location>
        <begin position="266"/>
        <end position="287"/>
    </location>
</feature>
<dbReference type="EMBL" id="RKRK01000002">
    <property type="protein sequence ID" value="RPF57454.1"/>
    <property type="molecule type" value="Genomic_DNA"/>
</dbReference>
<evidence type="ECO:0000256" key="1">
    <source>
        <dbReference type="ARBA" id="ARBA00004651"/>
    </source>
</evidence>
<evidence type="ECO:0000256" key="8">
    <source>
        <dbReference type="ARBA" id="ARBA00023004"/>
    </source>
</evidence>
<gene>
    <name evidence="11" type="ORF">EDD62_0072</name>
</gene>
<comment type="subcellular location">
    <subcellularLocation>
        <location evidence="1">Cell membrane</location>
        <topology evidence="1">Multi-pass membrane protein</topology>
    </subcellularLocation>
</comment>
<reference evidence="11 12" key="1">
    <citation type="submission" date="2018-11" db="EMBL/GenBank/DDBJ databases">
        <title>Genomic Encyclopedia of Type Strains, Phase IV (KMG-IV): sequencing the most valuable type-strain genomes for metagenomic binning, comparative biology and taxonomic classification.</title>
        <authorList>
            <person name="Goeker M."/>
        </authorList>
    </citation>
    <scope>NUCLEOTIDE SEQUENCE [LARGE SCALE GENOMIC DNA]</scope>
    <source>
        <strain evidence="11 12">DSM 29158</strain>
    </source>
</reference>
<organism evidence="11 12">
    <name type="scientific">Abyssicoccus albus</name>
    <dbReference type="NCBI Taxonomy" id="1817405"/>
    <lineage>
        <taxon>Bacteria</taxon>
        <taxon>Bacillati</taxon>
        <taxon>Bacillota</taxon>
        <taxon>Bacilli</taxon>
        <taxon>Bacillales</taxon>
        <taxon>Abyssicoccaceae</taxon>
    </lineage>
</organism>
<feature type="transmembrane region" description="Helical" evidence="10">
    <location>
        <begin position="7"/>
        <end position="28"/>
    </location>
</feature>
<dbReference type="Proteomes" id="UP000277108">
    <property type="component" value="Unassembled WGS sequence"/>
</dbReference>
<evidence type="ECO:0000256" key="6">
    <source>
        <dbReference type="ARBA" id="ARBA00022692"/>
    </source>
</evidence>
<evidence type="ECO:0000256" key="7">
    <source>
        <dbReference type="ARBA" id="ARBA00022989"/>
    </source>
</evidence>
<feature type="transmembrane region" description="Helical" evidence="10">
    <location>
        <begin position="183"/>
        <end position="201"/>
    </location>
</feature>
<dbReference type="GO" id="GO:0033214">
    <property type="term" value="P:siderophore-iron import into cell"/>
    <property type="evidence" value="ECO:0007669"/>
    <property type="project" value="TreeGrafter"/>
</dbReference>
<sequence length="321" mass="34487">MSKSIAILSITLLVLSIISIFVGVVSLNPNDILSLDDSQLNVLLSSRLPRTFSIIIAGMSLSLCGLIMQQLTQNKFVAPTTAGTMDFAKLGIIISLMFFPEANLLLKLLFASVLALLGTSVFIQIIQKVKFKDIVFVPLVGIMLGNVISSLGTYIALKSNSIQSIGSWFQGDFSIVTSGRYEILFITIPLLIIAGLYANQFTIAGMGESFSVNLGLNYQRIVQIGLLITSIITAVVVVTVGMLPFLGLIVPNIVSLYRGDSIRNTLAHVALTGAILVMICDIIGRIVIFPYEIAIGLVIGVVGSVVFLIMILRSRKGFGEA</sequence>
<dbReference type="GO" id="GO:0022857">
    <property type="term" value="F:transmembrane transporter activity"/>
    <property type="evidence" value="ECO:0007669"/>
    <property type="project" value="InterPro"/>
</dbReference>
<name>A0A3N5BI17_9BACL</name>
<dbReference type="AlphaFoldDB" id="A0A3N5BI17"/>
<feature type="transmembrane region" description="Helical" evidence="10">
    <location>
        <begin position="293"/>
        <end position="312"/>
    </location>
</feature>
<protein>
    <submittedName>
        <fullName evidence="11">Iron complex transport system permease protein</fullName>
    </submittedName>
</protein>
<dbReference type="OrthoDB" id="9811975at2"/>
<keyword evidence="4" id="KW-1003">Cell membrane</keyword>
<feature type="transmembrane region" description="Helical" evidence="10">
    <location>
        <begin position="104"/>
        <end position="123"/>
    </location>
</feature>
<dbReference type="Pfam" id="PF01032">
    <property type="entry name" value="FecCD"/>
    <property type="match status" value="1"/>
</dbReference>
<dbReference type="CDD" id="cd06550">
    <property type="entry name" value="TM_ABC_iron-siderophores_like"/>
    <property type="match status" value="1"/>
</dbReference>
<keyword evidence="6 10" id="KW-0812">Transmembrane</keyword>
<feature type="transmembrane region" description="Helical" evidence="10">
    <location>
        <begin position="135"/>
        <end position="157"/>
    </location>
</feature>
<evidence type="ECO:0000256" key="2">
    <source>
        <dbReference type="ARBA" id="ARBA00007935"/>
    </source>
</evidence>
<evidence type="ECO:0000256" key="9">
    <source>
        <dbReference type="ARBA" id="ARBA00023136"/>
    </source>
</evidence>
<dbReference type="RefSeq" id="WP_123807104.1">
    <property type="nucleotide sequence ID" value="NZ_RKRK01000002.1"/>
</dbReference>
<dbReference type="SUPFAM" id="SSF81345">
    <property type="entry name" value="ABC transporter involved in vitamin B12 uptake, BtuC"/>
    <property type="match status" value="1"/>
</dbReference>
<keyword evidence="5" id="KW-0410">Iron transport</keyword>
<evidence type="ECO:0000256" key="3">
    <source>
        <dbReference type="ARBA" id="ARBA00022448"/>
    </source>
</evidence>
<dbReference type="PANTHER" id="PTHR30472:SF27">
    <property type="entry name" value="PETROBACTIN IMPORT SYSTEM PERMEASE PROTEIN YCLN"/>
    <property type="match status" value="1"/>
</dbReference>
<feature type="transmembrane region" description="Helical" evidence="10">
    <location>
        <begin position="48"/>
        <end position="68"/>
    </location>
</feature>
<keyword evidence="9 10" id="KW-0472">Membrane</keyword>